<dbReference type="CDD" id="cd20188">
    <property type="entry name" value="T-box_TBX2_3-like"/>
    <property type="match status" value="1"/>
</dbReference>
<evidence type="ECO:0000259" key="8">
    <source>
        <dbReference type="PROSITE" id="PS50252"/>
    </source>
</evidence>
<comment type="subcellular location">
    <subcellularLocation>
        <location evidence="1 6">Nucleus</location>
    </subcellularLocation>
</comment>
<dbReference type="GO" id="GO:0000981">
    <property type="term" value="F:DNA-binding transcription factor activity, RNA polymerase II-specific"/>
    <property type="evidence" value="ECO:0007669"/>
    <property type="project" value="TreeGrafter"/>
</dbReference>
<evidence type="ECO:0000256" key="3">
    <source>
        <dbReference type="ARBA" id="ARBA00023125"/>
    </source>
</evidence>
<keyword evidence="3 6" id="KW-0238">DNA-binding</keyword>
<evidence type="ECO:0000256" key="6">
    <source>
        <dbReference type="PROSITE-ProRule" id="PRU00201"/>
    </source>
</evidence>
<dbReference type="EMBL" id="PZQS01000004">
    <property type="protein sequence ID" value="PVD32753.1"/>
    <property type="molecule type" value="Genomic_DNA"/>
</dbReference>
<dbReference type="Pfam" id="PF00907">
    <property type="entry name" value="T-box"/>
    <property type="match status" value="1"/>
</dbReference>
<dbReference type="InterPro" id="IPR046360">
    <property type="entry name" value="T-box_DNA-bd"/>
</dbReference>
<dbReference type="PRINTS" id="PR00938">
    <property type="entry name" value="BRACHYURY"/>
</dbReference>
<proteinExistence type="predicted"/>
<dbReference type="InterPro" id="IPR008967">
    <property type="entry name" value="p53-like_TF_DNA-bd_sf"/>
</dbReference>
<keyword evidence="4" id="KW-0804">Transcription</keyword>
<dbReference type="OrthoDB" id="7442607at2759"/>
<dbReference type="Gene3D" id="2.60.40.820">
    <property type="entry name" value="Transcription factor, T-box"/>
    <property type="match status" value="1"/>
</dbReference>
<dbReference type="InterPro" id="IPR001699">
    <property type="entry name" value="TF_T-box"/>
</dbReference>
<evidence type="ECO:0000313" key="9">
    <source>
        <dbReference type="EMBL" id="PVD32753.1"/>
    </source>
</evidence>
<dbReference type="PROSITE" id="PS01264">
    <property type="entry name" value="TBOX_2"/>
    <property type="match status" value="1"/>
</dbReference>
<comment type="caution">
    <text evidence="6">Lacks conserved residue(s) required for the propagation of feature annotation.</text>
</comment>
<dbReference type="GO" id="GO:0000785">
    <property type="term" value="C:chromatin"/>
    <property type="evidence" value="ECO:0007669"/>
    <property type="project" value="TreeGrafter"/>
</dbReference>
<feature type="region of interest" description="Disordered" evidence="7">
    <location>
        <begin position="515"/>
        <end position="642"/>
    </location>
</feature>
<feature type="compositionally biased region" description="Low complexity" evidence="7">
    <location>
        <begin position="518"/>
        <end position="531"/>
    </location>
</feature>
<dbReference type="InterPro" id="IPR018186">
    <property type="entry name" value="TF_T-box_CS"/>
</dbReference>
<sequence>MFPPFKVKVSGLDKKSKYILLMDIVAVDDCRYKFHNGKWMVAGKADPEMPKRMYIHPDSPSTGEQWMQKVVSFHKLKLTNNISDKHGFTILNSMHKYQPRFHLVRTDDILKLPYSAFRTFVFKETEFIAVTAYQNEKITQLKIDHNPFAKGFRDTGGGKREKKRLLSQTNSSNNQEIVSAHAREPTSGEEEGEDCDSMEICVVDQEEGENWKNTKHDAYDFDDRGDVEQTEADDLSMTSARLAAKGGSDDACGQSAGPQIKEEKTHSQGSSHGGSRQADGPRDSDGRPTESKKGDDVTRPVNQAVERLLRAPRSSPRTHERTSSRGVGILEEEEEEVVGDHGGGVSPTCRSVSPDSSTAASHPKSAPPLSFPVSAMLSHTSPATAGVARNLSAFSGPHAHAHTTSGLPLQYLSAATSPLDLTQLATAHLQSQLGQAAAASSIFGSQLSLLGPHFFQHGLAPFGFTREGLAAAAAAAASAAAAAAAASRGSPFGPLFFPRSASSRFSPYAMCLSGAHPSSSSGTNATTTSCSPSARGSPKLCSPTIVQSSPSSSSSSSAVPCSSSRTSESPHSPLHLGLHPRLADRPDPMSSQPAPSLASGGFKTTHAPSSGELRRMERMLSGMQRSHRAGADAEHFGRNNPT</sequence>
<dbReference type="SUPFAM" id="SSF49417">
    <property type="entry name" value="p53-like transcription factors"/>
    <property type="match status" value="1"/>
</dbReference>
<dbReference type="PANTHER" id="PTHR11267">
    <property type="entry name" value="T-BOX PROTEIN-RELATED"/>
    <property type="match status" value="1"/>
</dbReference>
<dbReference type="InterPro" id="IPR036960">
    <property type="entry name" value="T-box_sf"/>
</dbReference>
<feature type="compositionally biased region" description="Acidic residues" evidence="7">
    <location>
        <begin position="187"/>
        <end position="197"/>
    </location>
</feature>
<dbReference type="FunFam" id="2.60.40.820:FF:000016">
    <property type="entry name" value="T-box transcription factor TBX2-A"/>
    <property type="match status" value="1"/>
</dbReference>
<feature type="compositionally biased region" description="Polar residues" evidence="7">
    <location>
        <begin position="166"/>
        <end position="177"/>
    </location>
</feature>
<protein>
    <recommendedName>
        <fullName evidence="8">T-box domain-containing protein</fullName>
    </recommendedName>
</protein>
<feature type="region of interest" description="Disordered" evidence="7">
    <location>
        <begin position="150"/>
        <end position="197"/>
    </location>
</feature>
<feature type="compositionally biased region" description="Basic and acidic residues" evidence="7">
    <location>
        <begin position="150"/>
        <end position="159"/>
    </location>
</feature>
<accession>A0A2T7PH48</accession>
<feature type="domain" description="T-box" evidence="8">
    <location>
        <begin position="1"/>
        <end position="154"/>
    </location>
</feature>
<dbReference type="Proteomes" id="UP000245119">
    <property type="component" value="Linkage Group LG4"/>
</dbReference>
<dbReference type="InterPro" id="IPR002070">
    <property type="entry name" value="TF_Brachyury"/>
</dbReference>
<gene>
    <name evidence="9" type="ORF">C0Q70_08199</name>
</gene>
<feature type="compositionally biased region" description="Basic and acidic residues" evidence="7">
    <location>
        <begin position="213"/>
        <end position="227"/>
    </location>
</feature>
<feature type="compositionally biased region" description="Low complexity" evidence="7">
    <location>
        <begin position="548"/>
        <end position="573"/>
    </location>
</feature>
<comment type="caution">
    <text evidence="9">The sequence shown here is derived from an EMBL/GenBank/DDBJ whole genome shotgun (WGS) entry which is preliminary data.</text>
</comment>
<evidence type="ECO:0000256" key="7">
    <source>
        <dbReference type="SAM" id="MobiDB-lite"/>
    </source>
</evidence>
<evidence type="ECO:0000256" key="1">
    <source>
        <dbReference type="ARBA" id="ARBA00004123"/>
    </source>
</evidence>
<dbReference type="PRINTS" id="PR00937">
    <property type="entry name" value="TBOX"/>
</dbReference>
<dbReference type="GO" id="GO:0045893">
    <property type="term" value="P:positive regulation of DNA-templated transcription"/>
    <property type="evidence" value="ECO:0007669"/>
    <property type="project" value="InterPro"/>
</dbReference>
<evidence type="ECO:0000256" key="2">
    <source>
        <dbReference type="ARBA" id="ARBA00023015"/>
    </source>
</evidence>
<evidence type="ECO:0000313" key="10">
    <source>
        <dbReference type="Proteomes" id="UP000245119"/>
    </source>
</evidence>
<feature type="compositionally biased region" description="Basic and acidic residues" evidence="7">
    <location>
        <begin position="279"/>
        <end position="298"/>
    </location>
</feature>
<dbReference type="GO" id="GO:0000978">
    <property type="term" value="F:RNA polymerase II cis-regulatory region sequence-specific DNA binding"/>
    <property type="evidence" value="ECO:0007669"/>
    <property type="project" value="InterPro"/>
</dbReference>
<dbReference type="GO" id="GO:0005634">
    <property type="term" value="C:nucleus"/>
    <property type="evidence" value="ECO:0007669"/>
    <property type="project" value="UniProtKB-SubCell"/>
</dbReference>
<dbReference type="GO" id="GO:0001708">
    <property type="term" value="P:cell fate specification"/>
    <property type="evidence" value="ECO:0007669"/>
    <property type="project" value="TreeGrafter"/>
</dbReference>
<dbReference type="SMART" id="SM00425">
    <property type="entry name" value="TBOX"/>
    <property type="match status" value="1"/>
</dbReference>
<feature type="compositionally biased region" description="Basic and acidic residues" evidence="7">
    <location>
        <begin position="629"/>
        <end position="642"/>
    </location>
</feature>
<dbReference type="PROSITE" id="PS50252">
    <property type="entry name" value="TBOX_3"/>
    <property type="match status" value="1"/>
</dbReference>
<feature type="region of interest" description="Disordered" evidence="7">
    <location>
        <begin position="213"/>
        <end position="366"/>
    </location>
</feature>
<keyword evidence="10" id="KW-1185">Reference proteome</keyword>
<keyword evidence="2" id="KW-0805">Transcription regulation</keyword>
<evidence type="ECO:0000256" key="4">
    <source>
        <dbReference type="ARBA" id="ARBA00023163"/>
    </source>
</evidence>
<reference evidence="9 10" key="1">
    <citation type="submission" date="2018-04" db="EMBL/GenBank/DDBJ databases">
        <title>The genome of golden apple snail Pomacea canaliculata provides insight into stress tolerance and invasive adaptation.</title>
        <authorList>
            <person name="Liu C."/>
            <person name="Liu B."/>
            <person name="Ren Y."/>
            <person name="Zhang Y."/>
            <person name="Wang H."/>
            <person name="Li S."/>
            <person name="Jiang F."/>
            <person name="Yin L."/>
            <person name="Zhang G."/>
            <person name="Qian W."/>
            <person name="Fan W."/>
        </authorList>
    </citation>
    <scope>NUCLEOTIDE SEQUENCE [LARGE SCALE GENOMIC DNA]</scope>
    <source>
        <strain evidence="9">SZHN2017</strain>
        <tissue evidence="9">Muscle</tissue>
    </source>
</reference>
<evidence type="ECO:0000256" key="5">
    <source>
        <dbReference type="ARBA" id="ARBA00023242"/>
    </source>
</evidence>
<feature type="compositionally biased region" description="Polar residues" evidence="7">
    <location>
        <begin position="348"/>
        <end position="360"/>
    </location>
</feature>
<name>A0A2T7PH48_POMCA</name>
<dbReference type="PANTHER" id="PTHR11267:SF181">
    <property type="entry name" value="OPTOMOTOR-BLIND PROTEIN"/>
    <property type="match status" value="1"/>
</dbReference>
<keyword evidence="5 6" id="KW-0539">Nucleus</keyword>
<organism evidence="9 10">
    <name type="scientific">Pomacea canaliculata</name>
    <name type="common">Golden apple snail</name>
    <dbReference type="NCBI Taxonomy" id="400727"/>
    <lineage>
        <taxon>Eukaryota</taxon>
        <taxon>Metazoa</taxon>
        <taxon>Spiralia</taxon>
        <taxon>Lophotrochozoa</taxon>
        <taxon>Mollusca</taxon>
        <taxon>Gastropoda</taxon>
        <taxon>Caenogastropoda</taxon>
        <taxon>Architaenioglossa</taxon>
        <taxon>Ampullarioidea</taxon>
        <taxon>Ampullariidae</taxon>
        <taxon>Pomacea</taxon>
    </lineage>
</organism>
<dbReference type="AlphaFoldDB" id="A0A2T7PH48"/>